<feature type="transmembrane region" description="Helical" evidence="2">
    <location>
        <begin position="286"/>
        <end position="305"/>
    </location>
</feature>
<dbReference type="SUPFAM" id="SSF53474">
    <property type="entry name" value="alpha/beta-Hydrolases"/>
    <property type="match status" value="1"/>
</dbReference>
<name>A0A1I8FCL1_9PLAT</name>
<dbReference type="WBParaSite" id="maker-unitig_29429-snap-gene-0.1-mRNA-1">
    <property type="protein sequence ID" value="maker-unitig_29429-snap-gene-0.1-mRNA-1"/>
    <property type="gene ID" value="maker-unitig_29429-snap-gene-0.1"/>
</dbReference>
<reference evidence="5" key="1">
    <citation type="submission" date="2016-11" db="UniProtKB">
        <authorList>
            <consortium name="WormBaseParasite"/>
        </authorList>
    </citation>
    <scope>IDENTIFICATION</scope>
</reference>
<dbReference type="PANTHER" id="PTHR47958">
    <property type="entry name" value="ATP-DEPENDENT RNA HELICASE DBP3"/>
    <property type="match status" value="1"/>
</dbReference>
<evidence type="ECO:0000256" key="2">
    <source>
        <dbReference type="SAM" id="Phobius"/>
    </source>
</evidence>
<feature type="compositionally biased region" description="Basic residues" evidence="1">
    <location>
        <begin position="155"/>
        <end position="178"/>
    </location>
</feature>
<accession>A0A1I8FCL1</accession>
<dbReference type="AlphaFoldDB" id="A0A1I8FCL1"/>
<dbReference type="Pfam" id="PF00271">
    <property type="entry name" value="Helicase_C"/>
    <property type="match status" value="1"/>
</dbReference>
<organism evidence="4 5">
    <name type="scientific">Macrostomum lignano</name>
    <dbReference type="NCBI Taxonomy" id="282301"/>
    <lineage>
        <taxon>Eukaryota</taxon>
        <taxon>Metazoa</taxon>
        <taxon>Spiralia</taxon>
        <taxon>Lophotrochozoa</taxon>
        <taxon>Platyhelminthes</taxon>
        <taxon>Rhabditophora</taxon>
        <taxon>Macrostomorpha</taxon>
        <taxon>Macrostomida</taxon>
        <taxon>Macrostomidae</taxon>
        <taxon>Macrostomum</taxon>
    </lineage>
</organism>
<dbReference type="InterPro" id="IPR001650">
    <property type="entry name" value="Helicase_C-like"/>
</dbReference>
<feature type="region of interest" description="Disordered" evidence="1">
    <location>
        <begin position="147"/>
        <end position="178"/>
    </location>
</feature>
<evidence type="ECO:0000313" key="4">
    <source>
        <dbReference type="Proteomes" id="UP000095280"/>
    </source>
</evidence>
<dbReference type="InterPro" id="IPR002018">
    <property type="entry name" value="CarbesteraseB"/>
</dbReference>
<evidence type="ECO:0000256" key="1">
    <source>
        <dbReference type="SAM" id="MobiDB-lite"/>
    </source>
</evidence>
<keyword evidence="4" id="KW-1185">Reference proteome</keyword>
<sequence>VELTGSNKPPPIKTLQEIGVPDSVLKTLAGSYLPQDYLFLSIGRVGKPSPDVTQEVREVSQGDKVATFRRRQRAFSEFRSGTTPVMVTTNMMSRGIDISGISLVINYDLPQDDSQLCAQDWPDWALRQSGQPCPEWLETIAEREGCSGNGYGGRGRGRRRVSRHSTRHRSHRRNHRRQFSAWATAAELSSPKAGDVPNEDELVAGRGSLPGVLRGPADRRSAARNFRRCCRQFGIENHSRRLRRLTSAAAAASGAPEKPAPLATFEEANAAADANSRRARLLTRGAVAFFLLLCVALAVALPIALSTDRARRPVYQPVYRDRASGAQREIDCGVLEATNVSLVAVGNDAVSWRRVYRFDGVPFACRQLGQWQLLPARPVRDQPSCAQAWRLTPDEVQLPWHRRGLRYPWLGRWDSEAIACSQVDIAGRVRGDADCLYLDLATPAVHPLVGEANEEEAFEDALPTVVVLAGACWDWRRRGIFACRTVWLLETAAMVTASGSSARHRLGAAGHLTHRDLNDESPWRDGGGNMALGDAGVALGWLRRNLRAFGASPGNRPFHKLWLSSPALVVQQRAMNAMQMDNSLFPCLRAACREARTAEAILVSVPWSNATSASSTSGSLLADFGDLPALPTAPNGAGVDQAAARISCDRRPARDWLADASGGRQASDLTSRLC</sequence>
<keyword evidence="2" id="KW-0472">Membrane</keyword>
<keyword evidence="2" id="KW-1133">Transmembrane helix</keyword>
<feature type="domain" description="Helicase C-terminal" evidence="3">
    <location>
        <begin position="50"/>
        <end position="175"/>
    </location>
</feature>
<dbReference type="SMART" id="SM00490">
    <property type="entry name" value="HELICc"/>
    <property type="match status" value="1"/>
</dbReference>
<evidence type="ECO:0000259" key="3">
    <source>
        <dbReference type="SMART" id="SM00490"/>
    </source>
</evidence>
<dbReference type="Proteomes" id="UP000095280">
    <property type="component" value="Unplaced"/>
</dbReference>
<dbReference type="Gene3D" id="3.40.50.300">
    <property type="entry name" value="P-loop containing nucleotide triphosphate hydrolases"/>
    <property type="match status" value="1"/>
</dbReference>
<evidence type="ECO:0000313" key="5">
    <source>
        <dbReference type="WBParaSite" id="maker-unitig_29429-snap-gene-0.1-mRNA-1"/>
    </source>
</evidence>
<dbReference type="Gene3D" id="3.40.50.1820">
    <property type="entry name" value="alpha/beta hydrolase"/>
    <property type="match status" value="1"/>
</dbReference>
<dbReference type="InterPro" id="IPR029058">
    <property type="entry name" value="AB_hydrolase_fold"/>
</dbReference>
<proteinExistence type="predicted"/>
<dbReference type="SUPFAM" id="SSF52540">
    <property type="entry name" value="P-loop containing nucleoside triphosphate hydrolases"/>
    <property type="match status" value="1"/>
</dbReference>
<dbReference type="InterPro" id="IPR027417">
    <property type="entry name" value="P-loop_NTPase"/>
</dbReference>
<protein>
    <submittedName>
        <fullName evidence="5">Helicase C-terminal domain-containing protein</fullName>
    </submittedName>
</protein>
<keyword evidence="2" id="KW-0812">Transmembrane</keyword>
<dbReference type="Pfam" id="PF00135">
    <property type="entry name" value="COesterase"/>
    <property type="match status" value="1"/>
</dbReference>